<name>A0A0H3JAZ6_CLOPA</name>
<dbReference type="KEGG" id="cpae:CPAST_c28940"/>
<dbReference type="InterPro" id="IPR007324">
    <property type="entry name" value="Sugar-bd_dom_put"/>
</dbReference>
<sequence length="363" mass="40827">MQKYIIIKAANIFYIPIRCQIGNIKHDELNILFKKVVRYMSKWDETRMLVKISQLYYIDNMTQSEISKKLGIYRTTISRLLKKAREDGIVSITIKSDYNQCFELEKDIEKTFELKEACIVPSEPKQTNTVKAQALGYAAAEYLKRISKDGDAIGFAWGTTLASMARELTNCKPISANIIPLVGGFSDSDSENHVSTIVSKVANEFKAKAHYLYAPAITSDKTIKDAIVKDINYQNISRLWEIINIAFVGIGALNKSSNVLWNSEYRNNTININNDNAIGEICSRFYDVNGNIVDSELNDRTVAIELDKLTTLKYSVGVAESHEKVPAILSALKAKFINVLITTDETAKLLLELDSQIKKSKSL</sequence>
<feature type="domain" description="Insertion element IS150 protein InsJ-like helix-turn-helix" evidence="6">
    <location>
        <begin position="55"/>
        <end position="90"/>
    </location>
</feature>
<dbReference type="Proteomes" id="UP000028042">
    <property type="component" value="Unassembled WGS sequence"/>
</dbReference>
<evidence type="ECO:0000313" key="7">
    <source>
        <dbReference type="EMBL" id="AJA52948.1"/>
    </source>
</evidence>
<evidence type="ECO:0000313" key="9">
    <source>
        <dbReference type="Proteomes" id="UP000028042"/>
    </source>
</evidence>
<dbReference type="Pfam" id="PF04198">
    <property type="entry name" value="Sugar-bind"/>
    <property type="match status" value="1"/>
</dbReference>
<proteinExistence type="inferred from homology"/>
<keyword evidence="10" id="KW-1185">Reference proteome</keyword>
<dbReference type="Pfam" id="PF13518">
    <property type="entry name" value="HTH_28"/>
    <property type="match status" value="1"/>
</dbReference>
<dbReference type="InterPro" id="IPR037171">
    <property type="entry name" value="NagB/RpiA_transferase-like"/>
</dbReference>
<dbReference type="PATRIC" id="fig|1262449.7.peg.2918"/>
<dbReference type="GO" id="GO:0030246">
    <property type="term" value="F:carbohydrate binding"/>
    <property type="evidence" value="ECO:0007669"/>
    <property type="project" value="InterPro"/>
</dbReference>
<comment type="similarity">
    <text evidence="1">Belongs to the SorC transcriptional regulatory family.</text>
</comment>
<evidence type="ECO:0000313" key="8">
    <source>
        <dbReference type="EMBL" id="KRU11044.1"/>
    </source>
</evidence>
<dbReference type="EMBL" id="CP009268">
    <property type="protein sequence ID" value="AJA52948.1"/>
    <property type="molecule type" value="Genomic_DNA"/>
</dbReference>
<evidence type="ECO:0000313" key="10">
    <source>
        <dbReference type="Proteomes" id="UP000030905"/>
    </source>
</evidence>
<dbReference type="InterPro" id="IPR051054">
    <property type="entry name" value="SorC_transcr_regulators"/>
</dbReference>
<dbReference type="GO" id="GO:0003677">
    <property type="term" value="F:DNA binding"/>
    <property type="evidence" value="ECO:0007669"/>
    <property type="project" value="UniProtKB-KW"/>
</dbReference>
<dbReference type="CDD" id="cd00090">
    <property type="entry name" value="HTH_ARSR"/>
    <property type="match status" value="1"/>
</dbReference>
<evidence type="ECO:0000256" key="2">
    <source>
        <dbReference type="ARBA" id="ARBA00023015"/>
    </source>
</evidence>
<dbReference type="EMBL" id="JPGY02000001">
    <property type="protein sequence ID" value="KRU11044.1"/>
    <property type="molecule type" value="Genomic_DNA"/>
</dbReference>
<keyword evidence="4" id="KW-0804">Transcription</keyword>
<dbReference type="KEGG" id="cpat:CLPA_c28940"/>
<feature type="domain" description="Sugar-binding" evidence="5">
    <location>
        <begin position="97"/>
        <end position="352"/>
    </location>
</feature>
<organism evidence="7 10">
    <name type="scientific">Clostridium pasteurianum DSM 525 = ATCC 6013</name>
    <dbReference type="NCBI Taxonomy" id="1262449"/>
    <lineage>
        <taxon>Bacteria</taxon>
        <taxon>Bacillati</taxon>
        <taxon>Bacillota</taxon>
        <taxon>Clostridia</taxon>
        <taxon>Eubacteriales</taxon>
        <taxon>Clostridiaceae</taxon>
        <taxon>Clostridium</taxon>
    </lineage>
</organism>
<evidence type="ECO:0000256" key="3">
    <source>
        <dbReference type="ARBA" id="ARBA00023125"/>
    </source>
</evidence>
<dbReference type="AlphaFoldDB" id="A0A0H3JAZ6"/>
<evidence type="ECO:0000259" key="5">
    <source>
        <dbReference type="Pfam" id="PF04198"/>
    </source>
</evidence>
<reference evidence="7 10" key="1">
    <citation type="journal article" date="2015" name="Genome Announc.">
        <title>Complete Genome Sequence of the Nitrogen-Fixing and Solvent-Producing Clostridium pasteurianum DSM 525.</title>
        <authorList>
            <person name="Poehlein A."/>
            <person name="Grosse-Honebrink A."/>
            <person name="Zhang Y."/>
            <person name="Minton N.P."/>
            <person name="Daniel R."/>
        </authorList>
    </citation>
    <scope>NUCLEOTIDE SEQUENCE [LARGE SCALE GENOMIC DNA]</scope>
    <source>
        <strain evidence="7">DSM 525</strain>
        <strain evidence="10">DSM 525 / ATCC 6013</strain>
    </source>
</reference>
<keyword evidence="3" id="KW-0238">DNA-binding</keyword>
<reference evidence="8" key="2">
    <citation type="submission" date="2015-10" db="EMBL/GenBank/DDBJ databases">
        <title>Improved Draft Genome Sequence of Clostridium pasteurianum Strain ATCC 6013 (DSM 525) Using a Hybrid Next-Generation Sequencing Approach.</title>
        <authorList>
            <person name="Pyne M.E."/>
            <person name="Utturkar S.M."/>
            <person name="Brown S.D."/>
            <person name="Moo-Young M."/>
            <person name="Chung D.A."/>
            <person name="Chou P.C."/>
        </authorList>
    </citation>
    <scope>NUCLEOTIDE SEQUENCE</scope>
    <source>
        <strain evidence="8">ATCC 6013</strain>
    </source>
</reference>
<dbReference type="InterPro" id="IPR055247">
    <property type="entry name" value="InsJ-like_HTH"/>
</dbReference>
<gene>
    <name evidence="7" type="primary">sorC2</name>
    <name evidence="7" type="ORF">CLPA_c28940</name>
    <name evidence="8" type="ORF">CP6013_00291</name>
</gene>
<dbReference type="Proteomes" id="UP000030905">
    <property type="component" value="Chromosome"/>
</dbReference>
<protein>
    <submittedName>
        <fullName evidence="7">Sorbitol operon regulator</fullName>
    </submittedName>
    <submittedName>
        <fullName evidence="8">Transcriptional regulator, DeoR family</fullName>
    </submittedName>
</protein>
<dbReference type="Gene3D" id="3.40.50.1360">
    <property type="match status" value="1"/>
</dbReference>
<dbReference type="PANTHER" id="PTHR34294">
    <property type="entry name" value="TRANSCRIPTIONAL REGULATOR-RELATED"/>
    <property type="match status" value="1"/>
</dbReference>
<accession>A0A0H3JAZ6</accession>
<reference evidence="8 9" key="3">
    <citation type="journal article" name="Genome Announc.">
        <title>Improved Draft Genome Sequence of Clostridium pasteurianum Strain ATCC 6013 (DSM 525) Using a Hybrid Next-Generation Sequencing Approach.</title>
        <authorList>
            <person name="Pyne M.E."/>
            <person name="Utturkar S."/>
            <person name="Brown S.D."/>
            <person name="Moo-Young M."/>
            <person name="Chung D.A."/>
            <person name="Chou C.P."/>
        </authorList>
    </citation>
    <scope>NUCLEOTIDE SEQUENCE [LARGE SCALE GENOMIC DNA]</scope>
    <source>
        <strain evidence="8 9">ATCC 6013</strain>
    </source>
</reference>
<evidence type="ECO:0000256" key="1">
    <source>
        <dbReference type="ARBA" id="ARBA00010466"/>
    </source>
</evidence>
<keyword evidence="2" id="KW-0805">Transcription regulation</keyword>
<evidence type="ECO:0000259" key="6">
    <source>
        <dbReference type="Pfam" id="PF13518"/>
    </source>
</evidence>
<evidence type="ECO:0000256" key="4">
    <source>
        <dbReference type="ARBA" id="ARBA00023163"/>
    </source>
</evidence>
<dbReference type="InterPro" id="IPR011991">
    <property type="entry name" value="ArsR-like_HTH"/>
</dbReference>
<dbReference type="eggNOG" id="COG2390">
    <property type="taxonomic scope" value="Bacteria"/>
</dbReference>
<dbReference type="Gene3D" id="1.10.10.60">
    <property type="entry name" value="Homeodomain-like"/>
    <property type="match status" value="1"/>
</dbReference>
<dbReference type="GO" id="GO:0006352">
    <property type="term" value="P:DNA-templated transcription initiation"/>
    <property type="evidence" value="ECO:0007669"/>
    <property type="project" value="InterPro"/>
</dbReference>
<dbReference type="SUPFAM" id="SSF100950">
    <property type="entry name" value="NagB/RpiA/CoA transferase-like"/>
    <property type="match status" value="1"/>
</dbReference>
<dbReference type="PANTHER" id="PTHR34294:SF1">
    <property type="entry name" value="TRANSCRIPTIONAL REGULATOR LSRR"/>
    <property type="match status" value="1"/>
</dbReference>
<dbReference type="GO" id="GO:0003700">
    <property type="term" value="F:DNA-binding transcription factor activity"/>
    <property type="evidence" value="ECO:0007669"/>
    <property type="project" value="InterPro"/>
</dbReference>